<organism evidence="1">
    <name type="scientific">Zea mays</name>
    <name type="common">Maize</name>
    <dbReference type="NCBI Taxonomy" id="4577"/>
    <lineage>
        <taxon>Eukaryota</taxon>
        <taxon>Viridiplantae</taxon>
        <taxon>Streptophyta</taxon>
        <taxon>Embryophyta</taxon>
        <taxon>Tracheophyta</taxon>
        <taxon>Spermatophyta</taxon>
        <taxon>Magnoliopsida</taxon>
        <taxon>Liliopsida</taxon>
        <taxon>Poales</taxon>
        <taxon>Poaceae</taxon>
        <taxon>PACMAD clade</taxon>
        <taxon>Panicoideae</taxon>
        <taxon>Andropogonodae</taxon>
        <taxon>Andropogoneae</taxon>
        <taxon>Tripsacinae</taxon>
        <taxon>Zea</taxon>
    </lineage>
</organism>
<proteinExistence type="predicted"/>
<sequence length="41" mass="4961">MLVCPLYPPNCRLLSKCRSQRFLRRLSHQQSFNRFLETYAS</sequence>
<protein>
    <submittedName>
        <fullName evidence="1">Adenosine deaminases</fullName>
    </submittedName>
</protein>
<name>A0A1D6DVE7_MAIZE</name>
<accession>A0A1D6DVE7</accession>
<gene>
    <name evidence="1" type="ORF">ZEAMMB73_Zm00001d001987</name>
</gene>
<evidence type="ECO:0000313" key="1">
    <source>
        <dbReference type="EMBL" id="ONM12703.1"/>
    </source>
</evidence>
<dbReference type="AlphaFoldDB" id="A0A1D6DVE7"/>
<dbReference type="EMBL" id="CM007648">
    <property type="protein sequence ID" value="ONM12703.1"/>
    <property type="molecule type" value="Genomic_DNA"/>
</dbReference>
<reference evidence="1" key="1">
    <citation type="submission" date="2015-12" db="EMBL/GenBank/DDBJ databases">
        <title>Update maize B73 reference genome by single molecule sequencing technologies.</title>
        <authorList>
            <consortium name="Maize Genome Sequencing Project"/>
            <person name="Ware D."/>
        </authorList>
    </citation>
    <scope>NUCLEOTIDE SEQUENCE [LARGE SCALE GENOMIC DNA]</scope>
    <source>
        <tissue evidence="1">Seedling</tissue>
    </source>
</reference>